<dbReference type="GO" id="GO:0005886">
    <property type="term" value="C:plasma membrane"/>
    <property type="evidence" value="ECO:0007669"/>
    <property type="project" value="UniProtKB-SubCell"/>
</dbReference>
<dbReference type="Pfam" id="PF00015">
    <property type="entry name" value="MCPsignal"/>
    <property type="match status" value="1"/>
</dbReference>
<dbReference type="AlphaFoldDB" id="A0A1M7QVZ3"/>
<evidence type="ECO:0000313" key="10">
    <source>
        <dbReference type="EMBL" id="SHN36121.1"/>
    </source>
</evidence>
<keyword evidence="4 6" id="KW-0807">Transducer</keyword>
<feature type="domain" description="HAMP" evidence="9">
    <location>
        <begin position="366"/>
        <end position="419"/>
    </location>
</feature>
<protein>
    <submittedName>
        <fullName evidence="10">Methyl-accepting chemotaxis protein</fullName>
    </submittedName>
</protein>
<dbReference type="SMART" id="SM00304">
    <property type="entry name" value="HAMP"/>
    <property type="match status" value="1"/>
</dbReference>
<keyword evidence="3 7" id="KW-0472">Membrane</keyword>
<organism evidence="10 11">
    <name type="scientific">Gracilibacillus kekensis</name>
    <dbReference type="NCBI Taxonomy" id="1027249"/>
    <lineage>
        <taxon>Bacteria</taxon>
        <taxon>Bacillati</taxon>
        <taxon>Bacillota</taxon>
        <taxon>Bacilli</taxon>
        <taxon>Bacillales</taxon>
        <taxon>Bacillaceae</taxon>
        <taxon>Gracilibacillus</taxon>
    </lineage>
</organism>
<dbReference type="PROSITE" id="PS50885">
    <property type="entry name" value="HAMP"/>
    <property type="match status" value="1"/>
</dbReference>
<dbReference type="CDD" id="cd18774">
    <property type="entry name" value="PDC2_HK_sensor"/>
    <property type="match status" value="1"/>
</dbReference>
<accession>A0A1M7QVZ3</accession>
<dbReference type="OrthoDB" id="9760371at2"/>
<gene>
    <name evidence="10" type="ORF">SAMN05216179_3685</name>
</gene>
<reference evidence="10 11" key="1">
    <citation type="submission" date="2016-11" db="EMBL/GenBank/DDBJ databases">
        <authorList>
            <person name="Jaros S."/>
            <person name="Januszkiewicz K."/>
            <person name="Wedrychowicz H."/>
        </authorList>
    </citation>
    <scope>NUCLEOTIDE SEQUENCE [LARGE SCALE GENOMIC DNA]</scope>
    <source>
        <strain evidence="10 11">CGMCC 1.10681</strain>
    </source>
</reference>
<dbReference type="EMBL" id="FRCZ01000010">
    <property type="protein sequence ID" value="SHN36121.1"/>
    <property type="molecule type" value="Genomic_DNA"/>
</dbReference>
<sequence>MANNFKNKSIEGLKKAKVSISTVAKKIKDNSKALILKAPKKRKNKSTSTNKKLINNATVSKKNSIGTKILISILSTVLISVIIVGISSYFISNNIIKDKVTEASEQTIVQSGDKLDYLMNQYKDRVTEILMADNFSQTLGELDNYEDTNNFEYFSLKSTIDDALTNLTMIDSNMTLYLLHTEKERIISSTESVSEEDLFSFEWYKDAVESEGATAWIGGLPNGVSGDSGDPTVTFGQKLRIGGTEYILLVELNNDIFIEALEDVRFGEEGLVSMVDQNNQVVFSFNSEEIAQPYDYQIAVDSVANMTEDNGQLVFQHDSEVTDWYLVGSVSEAELTKDTTIIFYVTVGIIILSLVISIIIASRIVKNIASPIANVSSLMASAKQGNLTVRSDDTNRKDEIGELTASFNEMLENISQMMHRTRDSANKVLNAAIELTDISQMQSQSAKEVAAASEEIASGATGLTDEAERGNALASNIHEEVENVFQNNNEMESYAVEVVERSHEGLEKMNELVIKTKDGEQMTNALVQKVDTLKESTEQINQVMEMLTNIAQQTNLLSLNAAIEAARAGEAGKGFAVVADEIRKLSTQSKDSIDKVEEITTGIVNEVNDTLGVLEEATPRFQEQVTQAEDTQIILNGMGDSMGAFSGKIQQVTSSIQQLRDSQEVLTSTIHQVSATAQESSAISEEVSATTEEQLKVSESLVSTSDELKQLSEELQEMMKKFQV</sequence>
<dbReference type="PANTHER" id="PTHR32089:SF112">
    <property type="entry name" value="LYSOZYME-LIKE PROTEIN-RELATED"/>
    <property type="match status" value="1"/>
</dbReference>
<feature type="domain" description="Methyl-accepting transducer" evidence="8">
    <location>
        <begin position="438"/>
        <end position="695"/>
    </location>
</feature>
<dbReference type="SUPFAM" id="SSF58104">
    <property type="entry name" value="Methyl-accepting chemotaxis protein (MCP) signaling domain"/>
    <property type="match status" value="1"/>
</dbReference>
<dbReference type="PANTHER" id="PTHR32089">
    <property type="entry name" value="METHYL-ACCEPTING CHEMOTAXIS PROTEIN MCPB"/>
    <property type="match status" value="1"/>
</dbReference>
<keyword evidence="11" id="KW-1185">Reference proteome</keyword>
<feature type="transmembrane region" description="Helical" evidence="7">
    <location>
        <begin position="69"/>
        <end position="91"/>
    </location>
</feature>
<dbReference type="GO" id="GO:0007165">
    <property type="term" value="P:signal transduction"/>
    <property type="evidence" value="ECO:0007669"/>
    <property type="project" value="UniProtKB-KW"/>
</dbReference>
<evidence type="ECO:0000256" key="6">
    <source>
        <dbReference type="PROSITE-ProRule" id="PRU00284"/>
    </source>
</evidence>
<evidence type="ECO:0000256" key="5">
    <source>
        <dbReference type="ARBA" id="ARBA00029447"/>
    </source>
</evidence>
<evidence type="ECO:0000256" key="3">
    <source>
        <dbReference type="ARBA" id="ARBA00023136"/>
    </source>
</evidence>
<dbReference type="STRING" id="1027249.SAMN05216179_3685"/>
<evidence type="ECO:0000256" key="2">
    <source>
        <dbReference type="ARBA" id="ARBA00022475"/>
    </source>
</evidence>
<evidence type="ECO:0000256" key="7">
    <source>
        <dbReference type="SAM" id="Phobius"/>
    </source>
</evidence>
<evidence type="ECO:0000259" key="8">
    <source>
        <dbReference type="PROSITE" id="PS50111"/>
    </source>
</evidence>
<evidence type="ECO:0000259" key="9">
    <source>
        <dbReference type="PROSITE" id="PS50885"/>
    </source>
</evidence>
<evidence type="ECO:0000313" key="11">
    <source>
        <dbReference type="Proteomes" id="UP000184184"/>
    </source>
</evidence>
<dbReference type="Proteomes" id="UP000184184">
    <property type="component" value="Unassembled WGS sequence"/>
</dbReference>
<comment type="subcellular location">
    <subcellularLocation>
        <location evidence="1">Cell membrane</location>
    </subcellularLocation>
</comment>
<dbReference type="PROSITE" id="PS50111">
    <property type="entry name" value="CHEMOTAXIS_TRANSDUC_2"/>
    <property type="match status" value="1"/>
</dbReference>
<keyword evidence="7" id="KW-0812">Transmembrane</keyword>
<name>A0A1M7QVZ3_9BACI</name>
<comment type="similarity">
    <text evidence="5">Belongs to the methyl-accepting chemotaxis (MCP) protein family.</text>
</comment>
<evidence type="ECO:0000256" key="4">
    <source>
        <dbReference type="ARBA" id="ARBA00023224"/>
    </source>
</evidence>
<dbReference type="Pfam" id="PF00672">
    <property type="entry name" value="HAMP"/>
    <property type="match status" value="1"/>
</dbReference>
<keyword evidence="7" id="KW-1133">Transmembrane helix</keyword>
<dbReference type="SMART" id="SM00283">
    <property type="entry name" value="MA"/>
    <property type="match status" value="1"/>
</dbReference>
<proteinExistence type="inferred from homology"/>
<dbReference type="Gene3D" id="6.10.340.10">
    <property type="match status" value="1"/>
</dbReference>
<dbReference type="Gene3D" id="1.10.287.950">
    <property type="entry name" value="Methyl-accepting chemotaxis protein"/>
    <property type="match status" value="1"/>
</dbReference>
<dbReference type="InterPro" id="IPR004089">
    <property type="entry name" value="MCPsignal_dom"/>
</dbReference>
<dbReference type="InterPro" id="IPR003660">
    <property type="entry name" value="HAMP_dom"/>
</dbReference>
<evidence type="ECO:0000256" key="1">
    <source>
        <dbReference type="ARBA" id="ARBA00004236"/>
    </source>
</evidence>
<dbReference type="CDD" id="cd06225">
    <property type="entry name" value="HAMP"/>
    <property type="match status" value="1"/>
</dbReference>
<keyword evidence="2" id="KW-1003">Cell membrane</keyword>
<dbReference type="RefSeq" id="WP_084543530.1">
    <property type="nucleotide sequence ID" value="NZ_FRCZ01000010.1"/>
</dbReference>
<feature type="transmembrane region" description="Helical" evidence="7">
    <location>
        <begin position="341"/>
        <end position="361"/>
    </location>
</feature>